<name>A0A804JHU9_MUSAM</name>
<dbReference type="Gramene" id="Ma06_t18980.1">
    <property type="protein sequence ID" value="Ma06_p18980.1"/>
    <property type="gene ID" value="Ma06_g18980"/>
</dbReference>
<dbReference type="GO" id="GO:0006508">
    <property type="term" value="P:proteolysis"/>
    <property type="evidence" value="ECO:0007669"/>
    <property type="project" value="UniProtKB-KW"/>
</dbReference>
<keyword evidence="5" id="KW-0378">Hydrolase</keyword>
<dbReference type="EnsemblPlants" id="Ma06_t18980.1">
    <property type="protein sequence ID" value="Ma06_p18980.1"/>
    <property type="gene ID" value="Ma06_g18980"/>
</dbReference>
<dbReference type="InParanoid" id="A0A804JHU9"/>
<dbReference type="EMBL" id="HG996471">
    <property type="protein sequence ID" value="CAG1846699.1"/>
    <property type="molecule type" value="Genomic_DNA"/>
</dbReference>
<dbReference type="SUPFAM" id="SSF54001">
    <property type="entry name" value="Cysteine proteinases"/>
    <property type="match status" value="1"/>
</dbReference>
<evidence type="ECO:0000313" key="9">
    <source>
        <dbReference type="Proteomes" id="UP000012960"/>
    </source>
</evidence>
<sequence>MVAEYRRSEKVLREKIQLLHRLYAFFRRIRNDGASLYRSFLFAYVLGAHLGHTRQHRGRSYRTKSYTMSLDK</sequence>
<reference evidence="7" key="1">
    <citation type="submission" date="2021-03" db="EMBL/GenBank/DDBJ databases">
        <authorList>
            <consortium name="Genoscope - CEA"/>
            <person name="William W."/>
        </authorList>
    </citation>
    <scope>NUCLEOTIDE SEQUENCE</scope>
    <source>
        <strain evidence="7">Doubled-haploid Pahang</strain>
    </source>
</reference>
<reference evidence="8" key="2">
    <citation type="submission" date="2021-05" db="UniProtKB">
        <authorList>
            <consortium name="EnsemblPlants"/>
        </authorList>
    </citation>
    <scope>IDENTIFICATION</scope>
    <source>
        <strain evidence="8">subsp. malaccensis</strain>
    </source>
</reference>
<evidence type="ECO:0000256" key="5">
    <source>
        <dbReference type="ARBA" id="ARBA00022801"/>
    </source>
</evidence>
<dbReference type="EC" id="3.4.19.12" evidence="2"/>
<dbReference type="GO" id="GO:0004843">
    <property type="term" value="F:cysteine-type deubiquitinase activity"/>
    <property type="evidence" value="ECO:0007669"/>
    <property type="project" value="UniProtKB-EC"/>
</dbReference>
<evidence type="ECO:0000256" key="2">
    <source>
        <dbReference type="ARBA" id="ARBA00012759"/>
    </source>
</evidence>
<evidence type="ECO:0000313" key="7">
    <source>
        <dbReference type="EMBL" id="CAG1846699.1"/>
    </source>
</evidence>
<dbReference type="Proteomes" id="UP000012960">
    <property type="component" value="Unplaced"/>
</dbReference>
<keyword evidence="6" id="KW-0788">Thiol protease</keyword>
<evidence type="ECO:0000256" key="1">
    <source>
        <dbReference type="ARBA" id="ARBA00000707"/>
    </source>
</evidence>
<protein>
    <recommendedName>
        <fullName evidence="2">ubiquitinyl hydrolase 1</fullName>
        <ecNumber evidence="2">3.4.19.12</ecNumber>
    </recommendedName>
</protein>
<proteinExistence type="predicted"/>
<evidence type="ECO:0000313" key="8">
    <source>
        <dbReference type="EnsemblPlants" id="Ma06_p18980.1"/>
    </source>
</evidence>
<dbReference type="InterPro" id="IPR019400">
    <property type="entry name" value="Peptidase_C65_otubain"/>
</dbReference>
<comment type="catalytic activity">
    <reaction evidence="1">
        <text>Thiol-dependent hydrolysis of ester, thioester, amide, peptide and isopeptide bonds formed by the C-terminal Gly of ubiquitin (a 76-residue protein attached to proteins as an intracellular targeting signal).</text>
        <dbReference type="EC" id="3.4.19.12"/>
    </reaction>
</comment>
<keyword evidence="3" id="KW-0645">Protease</keyword>
<dbReference type="Gene3D" id="3.30.200.60">
    <property type="entry name" value="Peptidase C65 Otubain, subdomain 1"/>
    <property type="match status" value="1"/>
</dbReference>
<dbReference type="InterPro" id="IPR042467">
    <property type="entry name" value="Peptidase_C65_otubain_sub2"/>
</dbReference>
<keyword evidence="9" id="KW-1185">Reference proteome</keyword>
<dbReference type="InterPro" id="IPR042468">
    <property type="entry name" value="Peptidase_C65_otubain_sub1"/>
</dbReference>
<evidence type="ECO:0000256" key="4">
    <source>
        <dbReference type="ARBA" id="ARBA00022786"/>
    </source>
</evidence>
<evidence type="ECO:0000256" key="3">
    <source>
        <dbReference type="ARBA" id="ARBA00022670"/>
    </source>
</evidence>
<keyword evidence="4" id="KW-0833">Ubl conjugation pathway</keyword>
<dbReference type="InterPro" id="IPR038765">
    <property type="entry name" value="Papain-like_cys_pep_sf"/>
</dbReference>
<organism evidence="8 9">
    <name type="scientific">Musa acuminata subsp. malaccensis</name>
    <name type="common">Wild banana</name>
    <name type="synonym">Musa malaccensis</name>
    <dbReference type="NCBI Taxonomy" id="214687"/>
    <lineage>
        <taxon>Eukaryota</taxon>
        <taxon>Viridiplantae</taxon>
        <taxon>Streptophyta</taxon>
        <taxon>Embryophyta</taxon>
        <taxon>Tracheophyta</taxon>
        <taxon>Spermatophyta</taxon>
        <taxon>Magnoliopsida</taxon>
        <taxon>Liliopsida</taxon>
        <taxon>Zingiberales</taxon>
        <taxon>Musaceae</taxon>
        <taxon>Musa</taxon>
    </lineage>
</organism>
<evidence type="ECO:0000256" key="6">
    <source>
        <dbReference type="ARBA" id="ARBA00022807"/>
    </source>
</evidence>
<gene>
    <name evidence="7" type="ORF">GSMUA_164940.1</name>
</gene>
<dbReference type="AlphaFoldDB" id="A0A804JHU9"/>
<accession>A0A804JHU9</accession>
<dbReference type="Pfam" id="PF10275">
    <property type="entry name" value="Peptidase_C65"/>
    <property type="match status" value="1"/>
</dbReference>
<dbReference type="Gene3D" id="1.20.1300.20">
    <property type="entry name" value="Peptidase C65 Otubain, subdomain 2"/>
    <property type="match status" value="1"/>
</dbReference>